<evidence type="ECO:0000313" key="1">
    <source>
        <dbReference type="EMBL" id="DAG04122.1"/>
    </source>
</evidence>
<reference evidence="1" key="1">
    <citation type="journal article" date="2021" name="Proc. Natl. Acad. Sci. U.S.A.">
        <title>A Catalog of Tens of Thousands of Viruses from Human Metagenomes Reveals Hidden Associations with Chronic Diseases.</title>
        <authorList>
            <person name="Tisza M.J."/>
            <person name="Buck C.B."/>
        </authorList>
    </citation>
    <scope>NUCLEOTIDE SEQUENCE</scope>
    <source>
        <strain evidence="1">CtmJp3</strain>
    </source>
</reference>
<dbReference type="EMBL" id="BK016238">
    <property type="protein sequence ID" value="DAG04122.1"/>
    <property type="molecule type" value="Genomic_DNA"/>
</dbReference>
<sequence length="88" mass="9942">MRGNGHVFAHVDWRRMDEAQLDGMRYVAYTPTGVVDGRFAPMPTRNGLPMPYLVDEAIGFPILLLTAPDRDNILLPPFESILTLERKS</sequence>
<name>A0A8S5VBH5_9CAUD</name>
<protein>
    <submittedName>
        <fullName evidence="1">Uncharacterized protein</fullName>
    </submittedName>
</protein>
<organism evidence="1">
    <name type="scientific">Siphoviridae sp. ctmJp3</name>
    <dbReference type="NCBI Taxonomy" id="2825650"/>
    <lineage>
        <taxon>Viruses</taxon>
        <taxon>Duplodnaviria</taxon>
        <taxon>Heunggongvirae</taxon>
        <taxon>Uroviricota</taxon>
        <taxon>Caudoviricetes</taxon>
    </lineage>
</organism>
<accession>A0A8S5VBH5</accession>
<proteinExistence type="predicted"/>